<evidence type="ECO:0000313" key="2">
    <source>
        <dbReference type="Proteomes" id="UP001642360"/>
    </source>
</evidence>
<name>A0ABC8U7N5_9AQUA</name>
<evidence type="ECO:0000313" key="1">
    <source>
        <dbReference type="EMBL" id="CAK9174991.1"/>
    </source>
</evidence>
<sequence>MIMTSNSDDILVDVVTLKLRIAMSSTEYSGSFTREARTPDAIIMRRAMRNSGPKVQRRHRQRFLRRDFMSVYSSSRQAFFVCGAIVGRRHLGRFVGGRR</sequence>
<reference evidence="1 2" key="1">
    <citation type="submission" date="2024-02" db="EMBL/GenBank/DDBJ databases">
        <authorList>
            <person name="Vignale AGUSTIN F."/>
            <person name="Sosa J E."/>
            <person name="Modenutti C."/>
        </authorList>
    </citation>
    <scope>NUCLEOTIDE SEQUENCE [LARGE SCALE GENOMIC DNA]</scope>
</reference>
<gene>
    <name evidence="1" type="ORF">ILEXP_LOCUS44779</name>
</gene>
<keyword evidence="2" id="KW-1185">Reference proteome</keyword>
<dbReference type="AlphaFoldDB" id="A0ABC8U7N5"/>
<organism evidence="1 2">
    <name type="scientific">Ilex paraguariensis</name>
    <name type="common">yerba mate</name>
    <dbReference type="NCBI Taxonomy" id="185542"/>
    <lineage>
        <taxon>Eukaryota</taxon>
        <taxon>Viridiplantae</taxon>
        <taxon>Streptophyta</taxon>
        <taxon>Embryophyta</taxon>
        <taxon>Tracheophyta</taxon>
        <taxon>Spermatophyta</taxon>
        <taxon>Magnoliopsida</taxon>
        <taxon>eudicotyledons</taxon>
        <taxon>Gunneridae</taxon>
        <taxon>Pentapetalae</taxon>
        <taxon>asterids</taxon>
        <taxon>campanulids</taxon>
        <taxon>Aquifoliales</taxon>
        <taxon>Aquifoliaceae</taxon>
        <taxon>Ilex</taxon>
    </lineage>
</organism>
<comment type="caution">
    <text evidence="1">The sequence shown here is derived from an EMBL/GenBank/DDBJ whole genome shotgun (WGS) entry which is preliminary data.</text>
</comment>
<proteinExistence type="predicted"/>
<dbReference type="Proteomes" id="UP001642360">
    <property type="component" value="Unassembled WGS sequence"/>
</dbReference>
<protein>
    <submittedName>
        <fullName evidence="1">Uncharacterized protein</fullName>
    </submittedName>
</protein>
<accession>A0ABC8U7N5</accession>
<dbReference type="EMBL" id="CAUOFW020006503">
    <property type="protein sequence ID" value="CAK9174991.1"/>
    <property type="molecule type" value="Genomic_DNA"/>
</dbReference>